<gene>
    <name evidence="4" type="ORF">C7455_102142</name>
</gene>
<keyword evidence="2" id="KW-0812">Transmembrane</keyword>
<dbReference type="Proteomes" id="UP000245708">
    <property type="component" value="Unassembled WGS sequence"/>
</dbReference>
<keyword evidence="5" id="KW-1185">Reference proteome</keyword>
<evidence type="ECO:0000256" key="1">
    <source>
        <dbReference type="SAM" id="MobiDB-lite"/>
    </source>
</evidence>
<dbReference type="Pfam" id="PF09990">
    <property type="entry name" value="DUF2231"/>
    <property type="match status" value="1"/>
</dbReference>
<keyword evidence="2" id="KW-1133">Transmembrane helix</keyword>
<feature type="domain" description="DUF2231" evidence="3">
    <location>
        <begin position="46"/>
        <end position="177"/>
    </location>
</feature>
<dbReference type="EMBL" id="QGGW01000002">
    <property type="protein sequence ID" value="PWK61453.1"/>
    <property type="molecule type" value="Genomic_DNA"/>
</dbReference>
<dbReference type="AlphaFoldDB" id="A0A316GKJ1"/>
<feature type="transmembrane region" description="Helical" evidence="2">
    <location>
        <begin position="115"/>
        <end position="132"/>
    </location>
</feature>
<organism evidence="4 5">
    <name type="scientific">Roseicyclus mahoneyensis</name>
    <dbReference type="NCBI Taxonomy" id="164332"/>
    <lineage>
        <taxon>Bacteria</taxon>
        <taxon>Pseudomonadati</taxon>
        <taxon>Pseudomonadota</taxon>
        <taxon>Alphaproteobacteria</taxon>
        <taxon>Rhodobacterales</taxon>
        <taxon>Roseobacteraceae</taxon>
        <taxon>Roseicyclus</taxon>
    </lineage>
</organism>
<proteinExistence type="predicted"/>
<reference evidence="4 5" key="1">
    <citation type="submission" date="2018-05" db="EMBL/GenBank/DDBJ databases">
        <title>Genomic Encyclopedia of Type Strains, Phase IV (KMG-IV): sequencing the most valuable type-strain genomes for metagenomic binning, comparative biology and taxonomic classification.</title>
        <authorList>
            <person name="Goeker M."/>
        </authorList>
    </citation>
    <scope>NUCLEOTIDE SEQUENCE [LARGE SCALE GENOMIC DNA]</scope>
    <source>
        <strain evidence="4 5">DSM 16097</strain>
    </source>
</reference>
<keyword evidence="2" id="KW-0472">Membrane</keyword>
<feature type="transmembrane region" description="Helical" evidence="2">
    <location>
        <begin position="53"/>
        <end position="73"/>
    </location>
</feature>
<dbReference type="OrthoDB" id="2873672at2"/>
<dbReference type="RefSeq" id="WP_109666825.1">
    <property type="nucleotide sequence ID" value="NZ_QGGW01000002.1"/>
</dbReference>
<sequence length="183" mass="18772">MPAEKDSSDTGTGTEADTAGKEGGGHTPVLDAVALHDTGSAAALVGHPVHAMLVHFPIAFVVGTLGADVMWWFGGDEFWQRAGLWASGLAFLGGIAAALAGTAELVLVKGIRIRVASWTHATAAMMLISILGTNWGFRLGGGEILPHGLALSALGVLFAGFAGWHGGKLVLDHGVSVMVSPRR</sequence>
<feature type="transmembrane region" description="Helical" evidence="2">
    <location>
        <begin position="85"/>
        <end position="108"/>
    </location>
</feature>
<feature type="transmembrane region" description="Helical" evidence="2">
    <location>
        <begin position="144"/>
        <end position="164"/>
    </location>
</feature>
<dbReference type="InterPro" id="IPR019251">
    <property type="entry name" value="DUF2231_TM"/>
</dbReference>
<evidence type="ECO:0000313" key="5">
    <source>
        <dbReference type="Proteomes" id="UP000245708"/>
    </source>
</evidence>
<name>A0A316GKJ1_9RHOB</name>
<protein>
    <submittedName>
        <fullName evidence="4">Putative membrane protein</fullName>
    </submittedName>
</protein>
<evidence type="ECO:0000259" key="3">
    <source>
        <dbReference type="Pfam" id="PF09990"/>
    </source>
</evidence>
<accession>A0A316GKJ1</accession>
<evidence type="ECO:0000256" key="2">
    <source>
        <dbReference type="SAM" id="Phobius"/>
    </source>
</evidence>
<comment type="caution">
    <text evidence="4">The sequence shown here is derived from an EMBL/GenBank/DDBJ whole genome shotgun (WGS) entry which is preliminary data.</text>
</comment>
<feature type="region of interest" description="Disordered" evidence="1">
    <location>
        <begin position="1"/>
        <end position="25"/>
    </location>
</feature>
<evidence type="ECO:0000313" key="4">
    <source>
        <dbReference type="EMBL" id="PWK61453.1"/>
    </source>
</evidence>